<dbReference type="OrthoDB" id="1898560at2759"/>
<feature type="compositionally biased region" description="Low complexity" evidence="1">
    <location>
        <begin position="278"/>
        <end position="289"/>
    </location>
</feature>
<proteinExistence type="predicted"/>
<dbReference type="Pfam" id="PF04969">
    <property type="entry name" value="CS"/>
    <property type="match status" value="1"/>
</dbReference>
<dbReference type="AlphaFoldDB" id="A0A1Q3AAS4"/>
<feature type="domain" description="SGS" evidence="2">
    <location>
        <begin position="302"/>
        <end position="385"/>
    </location>
</feature>
<comment type="caution">
    <text evidence="4">The sequence shown here is derived from an EMBL/GenBank/DDBJ whole genome shotgun (WGS) entry which is preliminary data.</text>
</comment>
<feature type="compositionally biased region" description="Basic and acidic residues" evidence="1">
    <location>
        <begin position="156"/>
        <end position="169"/>
    </location>
</feature>
<name>A0A1Q3AAS4_ZYGRO</name>
<dbReference type="Pfam" id="PF05002">
    <property type="entry name" value="SGS"/>
    <property type="match status" value="1"/>
</dbReference>
<gene>
    <name evidence="4" type="ORF">ZYGR_0AG06740</name>
</gene>
<dbReference type="InterPro" id="IPR008978">
    <property type="entry name" value="HSP20-like_chaperone"/>
</dbReference>
<evidence type="ECO:0000313" key="4">
    <source>
        <dbReference type="EMBL" id="GAV52683.1"/>
    </source>
</evidence>
<feature type="region of interest" description="Disordered" evidence="1">
    <location>
        <begin position="278"/>
        <end position="306"/>
    </location>
</feature>
<feature type="compositionally biased region" description="Polar residues" evidence="1">
    <location>
        <begin position="293"/>
        <end position="306"/>
    </location>
</feature>
<dbReference type="GO" id="GO:0051087">
    <property type="term" value="F:protein-folding chaperone binding"/>
    <property type="evidence" value="ECO:0007669"/>
    <property type="project" value="InterPro"/>
</dbReference>
<feature type="region of interest" description="Disordered" evidence="1">
    <location>
        <begin position="148"/>
        <end position="173"/>
    </location>
</feature>
<organism evidence="4 5">
    <name type="scientific">Zygosaccharomyces rouxii</name>
    <dbReference type="NCBI Taxonomy" id="4956"/>
    <lineage>
        <taxon>Eukaryota</taxon>
        <taxon>Fungi</taxon>
        <taxon>Dikarya</taxon>
        <taxon>Ascomycota</taxon>
        <taxon>Saccharomycotina</taxon>
        <taxon>Saccharomycetes</taxon>
        <taxon>Saccharomycetales</taxon>
        <taxon>Saccharomycetaceae</taxon>
        <taxon>Zygosaccharomyces</taxon>
    </lineage>
</organism>
<dbReference type="SUPFAM" id="SSF49764">
    <property type="entry name" value="HSP20-like chaperones"/>
    <property type="match status" value="1"/>
</dbReference>
<sequence length="385" mass="43978">MPVETDLKDAYQLLYDKHEPLQALQRYDGILKQNPENLVATIYKAAALEKLYFGSSDWHNGQTLDNSRDLLGKALNLAQNRGDRSKIALVYFRHFIHHFNSKNYAEAQTFMAKCKEYGYQDDTLSMWEYQLQRKLDRLVEKGVKVKPAKTATPSAEEPKEFKPATEKENISTPFTIPSTPKFRTDWYQTSNTVVLSIFTPNLPKNKECVTLKVSKKNKRDLEMLYPIPDASSEFQYNLSLSHEVDPENVQLNVFTKKMEVILTKLTKNNWKTLEYTNESESASSLQQSEVRNKSTSPSGSLGYPTSSKKNIDWSKVDVSDDEDENAGSADAFFQKLYADADPDTKRAMMKSYMESNATALNTNWEDVSKAPVETSPPEGMELKHW</sequence>
<evidence type="ECO:0000313" key="5">
    <source>
        <dbReference type="Proteomes" id="UP000187013"/>
    </source>
</evidence>
<evidence type="ECO:0000259" key="3">
    <source>
        <dbReference type="PROSITE" id="PS51203"/>
    </source>
</evidence>
<dbReference type="InterPro" id="IPR044563">
    <property type="entry name" value="Sgt1-like"/>
</dbReference>
<accession>A0A1Q3AAS4</accession>
<dbReference type="PROSITE" id="PS51203">
    <property type="entry name" value="CS"/>
    <property type="match status" value="1"/>
</dbReference>
<evidence type="ECO:0000256" key="1">
    <source>
        <dbReference type="SAM" id="MobiDB-lite"/>
    </source>
</evidence>
<dbReference type="Gene3D" id="2.60.40.790">
    <property type="match status" value="1"/>
</dbReference>
<dbReference type="InterPro" id="IPR007699">
    <property type="entry name" value="SGS_dom"/>
</dbReference>
<dbReference type="CDD" id="cd06466">
    <property type="entry name" value="p23_CS_SGT1_like"/>
    <property type="match status" value="1"/>
</dbReference>
<dbReference type="Proteomes" id="UP000187013">
    <property type="component" value="Unassembled WGS sequence"/>
</dbReference>
<feature type="domain" description="CS" evidence="3">
    <location>
        <begin position="179"/>
        <end position="274"/>
    </location>
</feature>
<evidence type="ECO:0000259" key="2">
    <source>
        <dbReference type="PROSITE" id="PS51048"/>
    </source>
</evidence>
<reference evidence="4 5" key="1">
    <citation type="submission" date="2016-08" db="EMBL/GenBank/DDBJ databases">
        <title>Draft genome sequence of allopolyploid Zygosaccharomyces rouxii.</title>
        <authorList>
            <person name="Watanabe J."/>
            <person name="Uehara K."/>
            <person name="Mogi Y."/>
            <person name="Tsukioka Y."/>
        </authorList>
    </citation>
    <scope>NUCLEOTIDE SEQUENCE [LARGE SCALE GENOMIC DNA]</scope>
    <source>
        <strain evidence="4 5">NBRC 110957</strain>
    </source>
</reference>
<evidence type="ECO:0008006" key="6">
    <source>
        <dbReference type="Google" id="ProtNLM"/>
    </source>
</evidence>
<dbReference type="PROSITE" id="PS51048">
    <property type="entry name" value="SGS"/>
    <property type="match status" value="1"/>
</dbReference>
<protein>
    <recommendedName>
        <fullName evidence="6">CS domain-containing protein</fullName>
    </recommendedName>
</protein>
<dbReference type="PANTHER" id="PTHR45862">
    <property type="entry name" value="PROTEIN SGT1 HOMOLOG"/>
    <property type="match status" value="1"/>
</dbReference>
<dbReference type="InterPro" id="IPR007052">
    <property type="entry name" value="CS_dom"/>
</dbReference>
<dbReference type="EMBL" id="BDGX01000033">
    <property type="protein sequence ID" value="GAV52683.1"/>
    <property type="molecule type" value="Genomic_DNA"/>
</dbReference>